<evidence type="ECO:0000313" key="2">
    <source>
        <dbReference type="Proteomes" id="UP000183832"/>
    </source>
</evidence>
<dbReference type="Proteomes" id="UP000183832">
    <property type="component" value="Unassembled WGS sequence"/>
</dbReference>
<dbReference type="EMBL" id="CVRI01000064">
    <property type="protein sequence ID" value="CRL05290.1"/>
    <property type="molecule type" value="Genomic_DNA"/>
</dbReference>
<keyword evidence="2" id="KW-1185">Reference proteome</keyword>
<reference evidence="1 2" key="1">
    <citation type="submission" date="2015-04" db="EMBL/GenBank/DDBJ databases">
        <authorList>
            <person name="Syromyatnikov M.Y."/>
            <person name="Popov V.N."/>
        </authorList>
    </citation>
    <scope>NUCLEOTIDE SEQUENCE [LARGE SCALE GENOMIC DNA]</scope>
</reference>
<evidence type="ECO:0000313" key="1">
    <source>
        <dbReference type="EMBL" id="CRL05290.1"/>
    </source>
</evidence>
<dbReference type="AlphaFoldDB" id="A0A1J1J000"/>
<accession>A0A1J1J000</accession>
<gene>
    <name evidence="1" type="ORF">CLUMA_CG018598</name>
</gene>
<name>A0A1J1J000_9DIPT</name>
<proteinExistence type="predicted"/>
<organism evidence="1 2">
    <name type="scientific">Clunio marinus</name>
    <dbReference type="NCBI Taxonomy" id="568069"/>
    <lineage>
        <taxon>Eukaryota</taxon>
        <taxon>Metazoa</taxon>
        <taxon>Ecdysozoa</taxon>
        <taxon>Arthropoda</taxon>
        <taxon>Hexapoda</taxon>
        <taxon>Insecta</taxon>
        <taxon>Pterygota</taxon>
        <taxon>Neoptera</taxon>
        <taxon>Endopterygota</taxon>
        <taxon>Diptera</taxon>
        <taxon>Nematocera</taxon>
        <taxon>Chironomoidea</taxon>
        <taxon>Chironomidae</taxon>
        <taxon>Clunio</taxon>
    </lineage>
</organism>
<sequence length="74" mass="8741">MESSKSILKILGEKYLTDFFFRHFSFTFSVSTLLLMVEHFPHKQNYYSSRITKNDFGCETTEQTVTVNVFFPDN</sequence>
<protein>
    <submittedName>
        <fullName evidence="1">CLUMA_CG018598, isoform A</fullName>
    </submittedName>
</protein>